<evidence type="ECO:0000256" key="11">
    <source>
        <dbReference type="ARBA" id="ARBA00034532"/>
    </source>
</evidence>
<feature type="region of interest" description="Disordered" evidence="13">
    <location>
        <begin position="105"/>
        <end position="125"/>
    </location>
</feature>
<dbReference type="GO" id="GO:0005778">
    <property type="term" value="C:peroxisomal membrane"/>
    <property type="evidence" value="ECO:0007669"/>
    <property type="project" value="TreeGrafter"/>
</dbReference>
<dbReference type="InterPro" id="IPR003960">
    <property type="entry name" value="ATPase_AAA_CS"/>
</dbReference>
<evidence type="ECO:0000256" key="4">
    <source>
        <dbReference type="ARBA" id="ARBA00022593"/>
    </source>
</evidence>
<dbReference type="Gene3D" id="3.40.50.300">
    <property type="entry name" value="P-loop containing nucleotide triphosphate hydrolases"/>
    <property type="match status" value="2"/>
</dbReference>
<dbReference type="GO" id="GO:0005829">
    <property type="term" value="C:cytosol"/>
    <property type="evidence" value="ECO:0007669"/>
    <property type="project" value="TreeGrafter"/>
</dbReference>
<dbReference type="InterPro" id="IPR003959">
    <property type="entry name" value="ATPase_AAA_core"/>
</dbReference>
<dbReference type="InterPro" id="IPR027417">
    <property type="entry name" value="P-loop_NTPase"/>
</dbReference>
<dbReference type="SUPFAM" id="SSF52540">
    <property type="entry name" value="P-loop containing nucleoside triphosphate hydrolases"/>
    <property type="match status" value="2"/>
</dbReference>
<dbReference type="Proteomes" id="UP000769528">
    <property type="component" value="Unassembled WGS sequence"/>
</dbReference>
<dbReference type="CDD" id="cd19526">
    <property type="entry name" value="RecA-like_PEX1_r2"/>
    <property type="match status" value="1"/>
</dbReference>
<organism evidence="15 16">
    <name type="scientific">Wickerhamomyces mucosus</name>
    <dbReference type="NCBI Taxonomy" id="1378264"/>
    <lineage>
        <taxon>Eukaryota</taxon>
        <taxon>Fungi</taxon>
        <taxon>Dikarya</taxon>
        <taxon>Ascomycota</taxon>
        <taxon>Saccharomycotina</taxon>
        <taxon>Saccharomycetes</taxon>
        <taxon>Phaffomycetales</taxon>
        <taxon>Wickerhamomycetaceae</taxon>
        <taxon>Wickerhamomyces</taxon>
    </lineage>
</organism>
<dbReference type="GO" id="GO:0016558">
    <property type="term" value="P:protein import into peroxisome matrix"/>
    <property type="evidence" value="ECO:0007669"/>
    <property type="project" value="TreeGrafter"/>
</dbReference>
<dbReference type="PANTHER" id="PTHR23077:SF12">
    <property type="entry name" value="PEROXISOMAL ATPASE PEX1"/>
    <property type="match status" value="1"/>
</dbReference>
<dbReference type="PROSITE" id="PS00674">
    <property type="entry name" value="AAA"/>
    <property type="match status" value="1"/>
</dbReference>
<keyword evidence="9" id="KW-0472">Membrane</keyword>
<comment type="subcellular location">
    <subcellularLocation>
        <location evidence="1">Membrane</location>
    </subcellularLocation>
</comment>
<evidence type="ECO:0000256" key="10">
    <source>
        <dbReference type="ARBA" id="ARBA00032509"/>
    </source>
</evidence>
<dbReference type="AlphaFoldDB" id="A0A9P8PVS0"/>
<dbReference type="EMBL" id="JAEUBF010000443">
    <property type="protein sequence ID" value="KAH3678520.1"/>
    <property type="molecule type" value="Genomic_DNA"/>
</dbReference>
<keyword evidence="4" id="KW-0962">Peroxisome biogenesis</keyword>
<protein>
    <recommendedName>
        <fullName evidence="11">Peroxisomal ATPase PEX1</fullName>
    </recommendedName>
    <alternativeName>
        <fullName evidence="10">Peroxin-1</fullName>
    </alternativeName>
</protein>
<evidence type="ECO:0000313" key="16">
    <source>
        <dbReference type="Proteomes" id="UP000769528"/>
    </source>
</evidence>
<accession>A0A9P8PVS0</accession>
<evidence type="ECO:0000256" key="8">
    <source>
        <dbReference type="ARBA" id="ARBA00022927"/>
    </source>
</evidence>
<evidence type="ECO:0000256" key="13">
    <source>
        <dbReference type="SAM" id="MobiDB-lite"/>
    </source>
</evidence>
<proteinExistence type="inferred from homology"/>
<dbReference type="Gene3D" id="1.10.8.60">
    <property type="match status" value="2"/>
</dbReference>
<feature type="domain" description="AAA+ ATPase" evidence="14">
    <location>
        <begin position="386"/>
        <end position="526"/>
    </location>
</feature>
<name>A0A9P8PVS0_9ASCO</name>
<evidence type="ECO:0000256" key="2">
    <source>
        <dbReference type="ARBA" id="ARBA00006914"/>
    </source>
</evidence>
<dbReference type="Pfam" id="PF17862">
    <property type="entry name" value="AAA_lid_3"/>
    <property type="match status" value="1"/>
</dbReference>
<dbReference type="Gene3D" id="3.10.330.10">
    <property type="match status" value="1"/>
</dbReference>
<dbReference type="InterPro" id="IPR015342">
    <property type="entry name" value="PEX1-N_C-lobe"/>
</dbReference>
<dbReference type="GO" id="GO:0016887">
    <property type="term" value="F:ATP hydrolysis activity"/>
    <property type="evidence" value="ECO:0007669"/>
    <property type="project" value="InterPro"/>
</dbReference>
<feature type="compositionally biased region" description="Low complexity" evidence="13">
    <location>
        <begin position="112"/>
        <end position="124"/>
    </location>
</feature>
<feature type="domain" description="AAA+ ATPase" evidence="14">
    <location>
        <begin position="654"/>
        <end position="790"/>
    </location>
</feature>
<evidence type="ECO:0000256" key="6">
    <source>
        <dbReference type="ARBA" id="ARBA00022801"/>
    </source>
</evidence>
<evidence type="ECO:0000256" key="3">
    <source>
        <dbReference type="ARBA" id="ARBA00022448"/>
    </source>
</evidence>
<evidence type="ECO:0000256" key="7">
    <source>
        <dbReference type="ARBA" id="ARBA00022840"/>
    </source>
</evidence>
<dbReference type="FunFam" id="3.40.50.300:FF:000149">
    <property type="entry name" value="Nuclear valosin-containing protein-like"/>
    <property type="match status" value="1"/>
</dbReference>
<dbReference type="Pfam" id="PF09262">
    <property type="entry name" value="PEX-1N"/>
    <property type="match status" value="1"/>
</dbReference>
<evidence type="ECO:0000313" key="15">
    <source>
        <dbReference type="EMBL" id="KAH3678520.1"/>
    </source>
</evidence>
<dbReference type="OrthoDB" id="2187at2759"/>
<dbReference type="InterPro" id="IPR003593">
    <property type="entry name" value="AAA+_ATPase"/>
</dbReference>
<comment type="caution">
    <text evidence="15">The sequence shown here is derived from an EMBL/GenBank/DDBJ whole genome shotgun (WGS) entry which is preliminary data.</text>
</comment>
<reference evidence="15" key="2">
    <citation type="submission" date="2021-01" db="EMBL/GenBank/DDBJ databases">
        <authorList>
            <person name="Schikora-Tamarit M.A."/>
        </authorList>
    </citation>
    <scope>NUCLEOTIDE SEQUENCE</scope>
    <source>
        <strain evidence="15">CBS6341</strain>
    </source>
</reference>
<dbReference type="InterPro" id="IPR029067">
    <property type="entry name" value="CDC48_domain_2-like_sf"/>
</dbReference>
<dbReference type="InterPro" id="IPR050168">
    <property type="entry name" value="AAA_ATPase_domain"/>
</dbReference>
<evidence type="ECO:0000256" key="5">
    <source>
        <dbReference type="ARBA" id="ARBA00022741"/>
    </source>
</evidence>
<keyword evidence="16" id="KW-1185">Reference proteome</keyword>
<keyword evidence="6" id="KW-0378">Hydrolase</keyword>
<comment type="similarity">
    <text evidence="2">Belongs to the AAA ATPase family.</text>
</comment>
<dbReference type="Pfam" id="PF00004">
    <property type="entry name" value="AAA"/>
    <property type="match status" value="2"/>
</dbReference>
<keyword evidence="3" id="KW-0813">Transport</keyword>
<dbReference type="SUPFAM" id="SSF54585">
    <property type="entry name" value="Cdc48 domain 2-like"/>
    <property type="match status" value="1"/>
</dbReference>
<evidence type="ECO:0000256" key="9">
    <source>
        <dbReference type="ARBA" id="ARBA00023136"/>
    </source>
</evidence>
<evidence type="ECO:0000256" key="12">
    <source>
        <dbReference type="ARBA" id="ARBA00048778"/>
    </source>
</evidence>
<reference evidence="15" key="1">
    <citation type="journal article" date="2021" name="Open Biol.">
        <title>Shared evolutionary footprints suggest mitochondrial oxidative damage underlies multiple complex I losses in fungi.</title>
        <authorList>
            <person name="Schikora-Tamarit M.A."/>
            <person name="Marcet-Houben M."/>
            <person name="Nosek J."/>
            <person name="Gabaldon T."/>
        </authorList>
    </citation>
    <scope>NUCLEOTIDE SEQUENCE</scope>
    <source>
        <strain evidence="15">CBS6341</strain>
    </source>
</reference>
<gene>
    <name evidence="15" type="ORF">WICMUC_001537</name>
</gene>
<evidence type="ECO:0000256" key="1">
    <source>
        <dbReference type="ARBA" id="ARBA00004370"/>
    </source>
</evidence>
<keyword evidence="7" id="KW-0067">ATP-binding</keyword>
<keyword evidence="5" id="KW-0547">Nucleotide-binding</keyword>
<keyword evidence="8" id="KW-0653">Protein transport</keyword>
<sequence length="975" mass="108185">MDPSLASSQNLTSDSVVDLNVIIDPKSISKLEVEPDTADDWENIQLHAGMLESQIISQTRAIALDQRLILYISGSIKANLKVLKVEPEVRYGLLSPFAEIAIASKTRRQQTKKSTSARSASRARSSLDDSPTILLRGIPLPHPIFEETHNECLFEAHVNFHDISSSLPNTEYVEVSIVPGPKAKDTQGQSQLPPQGRSQYTSKIIAKLINNPKANGSVGLSRILSIALSLDRSVGQVVQLKKVNKPSDVKPIIAIQPIITESLPEVSKVSLSEDILIKKKEKLTQQKADILNSFLSLQLNNTVLTNSSKIPIMQGLTKGGILKFKDESLKFVHLSGKNDFKIEIEEEVLIPKSESPQSIHTEVNRTDYPIGQEEILKKIEKAVRRGNIGALVYGNSGSGKTLIVNEISQKLHDKGYFRINVDCYELSKIPVQNLKEKFELLFNRCSWHSPSLLLLEGIESIFPVESEQGDVSQTRQLTEFFIQSANSLNKNKTLTILATARSKESINSLLLSSHCIEETFSLQPPSKQIREKIITEYLKIHKLSFDKTYDSTQLSVDTEGFLPKDLKILADRIHHECIYDSIKTGKVPNLITNANFTKAIKDYTPSGLRGVKLQKSTTSWNDIGGLRDAKAILLETLEWPTKYAPIFKSATLRLRSGILLYGYPGCGKTLLASVISSQCGLNFISVKGPEILNKYIGASEQSIRELFERAQAAKPCILFFDEFDSIAPKRGHDSTGVTDRVVNQMLTQMDGAEGLDGVYVLAATSRPDLIDSALLRPGRLDKSVICDLPDFEDRLDIIRSITRKMNLSDDVRLDEISGKADGFSGADLQGVCYNAYLKAVHRKLDLEKLEMEGKAEKGTEAEVHEFFQLCFNEKTPDVIKTTEKNKLSKQVELLLQSSKVIGENKETITKIHKKEPNVHITHLDFITALDDTKPSISQSEKAKLGGIYHKFIAERDGNMQDGSSGTEVGARTTLA</sequence>
<dbReference type="SMART" id="SM00382">
    <property type="entry name" value="AAA"/>
    <property type="match status" value="2"/>
</dbReference>
<evidence type="ECO:0000259" key="14">
    <source>
        <dbReference type="SMART" id="SM00382"/>
    </source>
</evidence>
<comment type="catalytic activity">
    <reaction evidence="12">
        <text>ATP + H2O = ADP + phosphate + H(+)</text>
        <dbReference type="Rhea" id="RHEA:13065"/>
        <dbReference type="ChEBI" id="CHEBI:15377"/>
        <dbReference type="ChEBI" id="CHEBI:15378"/>
        <dbReference type="ChEBI" id="CHEBI:30616"/>
        <dbReference type="ChEBI" id="CHEBI:43474"/>
        <dbReference type="ChEBI" id="CHEBI:456216"/>
    </reaction>
    <physiologicalReaction direction="left-to-right" evidence="12">
        <dbReference type="Rhea" id="RHEA:13066"/>
    </physiologicalReaction>
</comment>
<dbReference type="PANTHER" id="PTHR23077">
    <property type="entry name" value="AAA-FAMILY ATPASE"/>
    <property type="match status" value="1"/>
</dbReference>
<dbReference type="InterPro" id="IPR041569">
    <property type="entry name" value="AAA_lid_3"/>
</dbReference>
<dbReference type="GO" id="GO:0005524">
    <property type="term" value="F:ATP binding"/>
    <property type="evidence" value="ECO:0007669"/>
    <property type="project" value="UniProtKB-KW"/>
</dbReference>